<dbReference type="RefSeq" id="WP_316436882.1">
    <property type="nucleotide sequence ID" value="NZ_CP053587.1"/>
</dbReference>
<evidence type="ECO:0000256" key="5">
    <source>
        <dbReference type="ARBA" id="ARBA00022777"/>
    </source>
</evidence>
<sequence>MLEPDTESFNPYYEYQVGGTLDPNHPTYVERAADQKLYSLLKAGEFCYVLNSRQMGKSSLVVRTRKKLEAEGVLFAFIDMSSVGAEVKSLDQWYTTILDNFKESFELAEISLSAWWQQHDHLTPSARLGKFIETFLLTRFPDRKLIIVIDEIDYILKLKLKLKKESIDDLSTDDFFAFIRSCYNQRTSNRDYERLTFVLIGVATPYDLISNVDCTPFNIGQEIKLYGFSQAEAKPLESGIGTVADRPDWVLKEILDWTGGQPFLTQKLCNLVSKKQHKIIAGQEKSAIDTLVRSEIIQNWSQKDQPAHFGVIRDRILKSRRSPSHLLNLYQQILERGEIIENREDLEHLELKLSGLVIEREGALRVYNPIYQEIFNQQWIEQELAKLRPYSEAIKAWVKSGYTDESRLLYGQALQDALAWAESQRLSKAELSEEDQHFLEASRTLEQISEAKPEVIPILKAFLPKLNQITSQPSQLIRAIRTWVGSQPVLTELLCQDLLKAYQQQPIADADAAAVATLIQTEWLQKQTQPAVLDHLKQIQVALRAEDDKFVALLELYRRIGQGQVPPTEHPPGLNLLEDLGLVEKHQVANRLYAEVFSPEWVAQELEESSQRRTIAGRFREIEKLKTRDTCHIYRVADKHLKNKSCLLREYIPVSNDAETLEQARHEIDRIFRDLEKLKGHDQIPEVLAIEDDGKFYITQEFIEGDNLDQEIQPGQPWDEPKVVDLLIEVLSILEFVHLQKLAHLNLKPSNLRRRRQDGKLILIDFGAFQSINRLLQRLATHPKPELTESPQYAPPANIATRTAVNQDIYAVGMIGIQTITGIAPEDLSVDKVTGEVIWLYEIPPHHSKAQVSDELARILAKMVRHRPGNPTADQYTNVAEVLQQLRGLKESGRRVDPKRKYDWLTDKRILAWGGVGLAVAGIVAGILGMASVERLRAAQRSVEQCNQPITVQPVTSATNASASGNAAAGSLINRQVVIDANQVAQACQQVLARQPGNPQALKNQGKAHLLLWKHADLLGNAAEAQTNLDTALNNFNQVIEANSNQPDPQALFYQGLALSAQGDEKSVAAAEQAYEQSIVQYTTASTVQPEDFPILAQLIAFLVEEKDGKIVSNQKYNQAQTLFNKADALIQHPDLKNKIYTENLIYNRGSLYARTQTLQEALNLYGEVPMRSKQIEVLTLRSKGFVHLLQNDFDNAADAFQQALKVGADPLVSEYLNRANTCRSNPTNQAACSFSSAQFRPIFAQIFPIRRVYRCKDYPVLSVVDNLSQSVCQP</sequence>
<dbReference type="Pfam" id="PF00069">
    <property type="entry name" value="Pkinase"/>
    <property type="match status" value="1"/>
</dbReference>
<keyword evidence="6" id="KW-0067">ATP-binding</keyword>
<gene>
    <name evidence="12" type="ORF">HJG54_30535</name>
</gene>
<evidence type="ECO:0000256" key="2">
    <source>
        <dbReference type="ARBA" id="ARBA00022527"/>
    </source>
</evidence>
<dbReference type="SMART" id="SM00220">
    <property type="entry name" value="S_TKc"/>
    <property type="match status" value="1"/>
</dbReference>
<keyword evidence="4" id="KW-0547">Nucleotide-binding</keyword>
<organism evidence="12">
    <name type="scientific">Leptolyngbya sp. NK1-12</name>
    <dbReference type="NCBI Taxonomy" id="2547451"/>
    <lineage>
        <taxon>Bacteria</taxon>
        <taxon>Bacillati</taxon>
        <taxon>Cyanobacteriota</taxon>
        <taxon>Cyanophyceae</taxon>
        <taxon>Leptolyngbyales</taxon>
        <taxon>Leptolyngbyaceae</taxon>
        <taxon>Leptolyngbya group</taxon>
        <taxon>Leptolyngbya</taxon>
    </lineage>
</organism>
<dbReference type="EMBL" id="CP053587">
    <property type="protein sequence ID" value="WNZ27237.1"/>
    <property type="molecule type" value="Genomic_DNA"/>
</dbReference>
<comment type="catalytic activity">
    <reaction evidence="7">
        <text>L-threonyl-[protein] + ATP = O-phospho-L-threonyl-[protein] + ADP + H(+)</text>
        <dbReference type="Rhea" id="RHEA:46608"/>
        <dbReference type="Rhea" id="RHEA-COMP:11060"/>
        <dbReference type="Rhea" id="RHEA-COMP:11605"/>
        <dbReference type="ChEBI" id="CHEBI:15378"/>
        <dbReference type="ChEBI" id="CHEBI:30013"/>
        <dbReference type="ChEBI" id="CHEBI:30616"/>
        <dbReference type="ChEBI" id="CHEBI:61977"/>
        <dbReference type="ChEBI" id="CHEBI:456216"/>
        <dbReference type="EC" id="2.7.11.1"/>
    </reaction>
</comment>
<feature type="repeat" description="TPR" evidence="9">
    <location>
        <begin position="1178"/>
        <end position="1211"/>
    </location>
</feature>
<dbReference type="GO" id="GO:0005524">
    <property type="term" value="F:ATP binding"/>
    <property type="evidence" value="ECO:0007669"/>
    <property type="project" value="UniProtKB-KW"/>
</dbReference>
<name>A0AA96WYT1_9CYAN</name>
<dbReference type="Pfam" id="PF13432">
    <property type="entry name" value="TPR_16"/>
    <property type="match status" value="1"/>
</dbReference>
<dbReference type="SUPFAM" id="SSF52540">
    <property type="entry name" value="P-loop containing nucleoside triphosphate hydrolases"/>
    <property type="match status" value="1"/>
</dbReference>
<keyword evidence="10" id="KW-0812">Transmembrane</keyword>
<keyword evidence="2" id="KW-0723">Serine/threonine-protein kinase</keyword>
<comment type="catalytic activity">
    <reaction evidence="8">
        <text>L-seryl-[protein] + ATP = O-phospho-L-seryl-[protein] + ADP + H(+)</text>
        <dbReference type="Rhea" id="RHEA:17989"/>
        <dbReference type="Rhea" id="RHEA-COMP:9863"/>
        <dbReference type="Rhea" id="RHEA-COMP:11604"/>
        <dbReference type="ChEBI" id="CHEBI:15378"/>
        <dbReference type="ChEBI" id="CHEBI:29999"/>
        <dbReference type="ChEBI" id="CHEBI:30616"/>
        <dbReference type="ChEBI" id="CHEBI:83421"/>
        <dbReference type="ChEBI" id="CHEBI:456216"/>
        <dbReference type="EC" id="2.7.11.1"/>
    </reaction>
</comment>
<dbReference type="PANTHER" id="PTHR24363:SF0">
    <property type="entry name" value="SERINE_THREONINE KINASE LIKE DOMAIN CONTAINING 1"/>
    <property type="match status" value="1"/>
</dbReference>
<keyword evidence="9" id="KW-0802">TPR repeat</keyword>
<dbReference type="GO" id="GO:0004674">
    <property type="term" value="F:protein serine/threonine kinase activity"/>
    <property type="evidence" value="ECO:0007669"/>
    <property type="project" value="UniProtKB-KW"/>
</dbReference>
<dbReference type="EC" id="2.7.11.1" evidence="1"/>
<reference evidence="12" key="1">
    <citation type="submission" date="2020-05" db="EMBL/GenBank/DDBJ databases">
        <authorList>
            <person name="Zhu T."/>
            <person name="Keshari N."/>
            <person name="Lu X."/>
        </authorList>
    </citation>
    <scope>NUCLEOTIDE SEQUENCE</scope>
    <source>
        <strain evidence="12">NK1-12</strain>
    </source>
</reference>
<keyword evidence="10" id="KW-1133">Transmembrane helix</keyword>
<evidence type="ECO:0000259" key="11">
    <source>
        <dbReference type="PROSITE" id="PS50011"/>
    </source>
</evidence>
<proteinExistence type="predicted"/>
<evidence type="ECO:0000256" key="3">
    <source>
        <dbReference type="ARBA" id="ARBA00022679"/>
    </source>
</evidence>
<evidence type="ECO:0000256" key="4">
    <source>
        <dbReference type="ARBA" id="ARBA00022741"/>
    </source>
</evidence>
<evidence type="ECO:0000313" key="12">
    <source>
        <dbReference type="EMBL" id="WNZ27237.1"/>
    </source>
</evidence>
<dbReference type="Gene3D" id="1.25.40.10">
    <property type="entry name" value="Tetratricopeptide repeat domain"/>
    <property type="match status" value="2"/>
</dbReference>
<dbReference type="SMART" id="SM00028">
    <property type="entry name" value="TPR"/>
    <property type="match status" value="3"/>
</dbReference>
<dbReference type="PANTHER" id="PTHR24363">
    <property type="entry name" value="SERINE/THREONINE PROTEIN KINASE"/>
    <property type="match status" value="1"/>
</dbReference>
<dbReference type="InterPro" id="IPR000719">
    <property type="entry name" value="Prot_kinase_dom"/>
</dbReference>
<feature type="domain" description="Protein kinase" evidence="11">
    <location>
        <begin position="608"/>
        <end position="883"/>
    </location>
</feature>
<dbReference type="Pfam" id="PF14516">
    <property type="entry name" value="AAA_35"/>
    <property type="match status" value="1"/>
</dbReference>
<evidence type="ECO:0000256" key="10">
    <source>
        <dbReference type="SAM" id="Phobius"/>
    </source>
</evidence>
<dbReference type="InterPro" id="IPR011009">
    <property type="entry name" value="Kinase-like_dom_sf"/>
</dbReference>
<evidence type="ECO:0000256" key="6">
    <source>
        <dbReference type="ARBA" id="ARBA00022840"/>
    </source>
</evidence>
<dbReference type="SUPFAM" id="SSF48452">
    <property type="entry name" value="TPR-like"/>
    <property type="match status" value="1"/>
</dbReference>
<dbReference type="PROSITE" id="PS50011">
    <property type="entry name" value="PROTEIN_KINASE_DOM"/>
    <property type="match status" value="1"/>
</dbReference>
<dbReference type="Gene3D" id="3.40.50.300">
    <property type="entry name" value="P-loop containing nucleotide triphosphate hydrolases"/>
    <property type="match status" value="1"/>
</dbReference>
<dbReference type="PROSITE" id="PS50005">
    <property type="entry name" value="TPR"/>
    <property type="match status" value="1"/>
</dbReference>
<feature type="transmembrane region" description="Helical" evidence="10">
    <location>
        <begin position="910"/>
        <end position="931"/>
    </location>
</feature>
<dbReference type="Gene3D" id="1.10.510.10">
    <property type="entry name" value="Transferase(Phosphotransferase) domain 1"/>
    <property type="match status" value="1"/>
</dbReference>
<evidence type="ECO:0000256" key="7">
    <source>
        <dbReference type="ARBA" id="ARBA00047899"/>
    </source>
</evidence>
<dbReference type="InterPro" id="IPR027417">
    <property type="entry name" value="P-loop_NTPase"/>
</dbReference>
<keyword evidence="10" id="KW-0472">Membrane</keyword>
<dbReference type="SUPFAM" id="SSF56112">
    <property type="entry name" value="Protein kinase-like (PK-like)"/>
    <property type="match status" value="1"/>
</dbReference>
<evidence type="ECO:0000256" key="8">
    <source>
        <dbReference type="ARBA" id="ARBA00048679"/>
    </source>
</evidence>
<dbReference type="InterPro" id="IPR019734">
    <property type="entry name" value="TPR_rpt"/>
</dbReference>
<evidence type="ECO:0000256" key="1">
    <source>
        <dbReference type="ARBA" id="ARBA00012513"/>
    </source>
</evidence>
<dbReference type="AlphaFoldDB" id="A0AA96WYT1"/>
<protein>
    <recommendedName>
        <fullName evidence="1">non-specific serine/threonine protein kinase</fullName>
        <ecNumber evidence="1">2.7.11.1</ecNumber>
    </recommendedName>
</protein>
<keyword evidence="3" id="KW-0808">Transferase</keyword>
<evidence type="ECO:0000256" key="9">
    <source>
        <dbReference type="PROSITE-ProRule" id="PRU00339"/>
    </source>
</evidence>
<accession>A0AA96WYT1</accession>
<dbReference type="InterPro" id="IPR011990">
    <property type="entry name" value="TPR-like_helical_dom_sf"/>
</dbReference>
<keyword evidence="5" id="KW-0418">Kinase</keyword>